<evidence type="ECO:0000313" key="2">
    <source>
        <dbReference type="Proteomes" id="UP000323067"/>
    </source>
</evidence>
<gene>
    <name evidence="1" type="ORF">A9K55_008992</name>
</gene>
<dbReference type="VEuPathDB" id="FungiDB:A9K55_008992"/>
<dbReference type="VEuPathDB" id="FungiDB:CCM_08742"/>
<sequence length="222" mass="24763">MLRPPEITFQKRLLHSHQSIRQCFQYCRRHTVPPPSQYAVPAGKLCLLRPPAAGTHTPTYSRANIPKIVSLHHHRLRLHLHLHEQSSTLSLSTFPSSATPSPYPCSLDATRSALKASTLMECQMSQSHCLASVSPPEPRRLKKALARPFQYGLCLTVRNFFDARPADLPIHYILPAAHYPGTKTNRQLISPMTSPPSIRTSKVGKNMPADALGHMLGFGPNW</sequence>
<accession>A0A2H4SJ57</accession>
<dbReference type="AlphaFoldDB" id="A0A2H4SJ57"/>
<name>A0A2H4SJ57_CORMI</name>
<evidence type="ECO:0000313" key="1">
    <source>
        <dbReference type="EMBL" id="ATY63141.1"/>
    </source>
</evidence>
<protein>
    <submittedName>
        <fullName evidence="1">Uncharacterized protein</fullName>
    </submittedName>
</protein>
<dbReference type="Proteomes" id="UP000323067">
    <property type="component" value="Chromosome vii"/>
</dbReference>
<dbReference type="EMBL" id="CP023324">
    <property type="protein sequence ID" value="ATY63141.1"/>
    <property type="molecule type" value="Genomic_DNA"/>
</dbReference>
<organism evidence="1 2">
    <name type="scientific">Cordyceps militaris</name>
    <name type="common">Caterpillar fungus</name>
    <name type="synonym">Clavaria militaris</name>
    <dbReference type="NCBI Taxonomy" id="73501"/>
    <lineage>
        <taxon>Eukaryota</taxon>
        <taxon>Fungi</taxon>
        <taxon>Dikarya</taxon>
        <taxon>Ascomycota</taxon>
        <taxon>Pezizomycotina</taxon>
        <taxon>Sordariomycetes</taxon>
        <taxon>Hypocreomycetidae</taxon>
        <taxon>Hypocreales</taxon>
        <taxon>Cordycipitaceae</taxon>
        <taxon>Cordyceps</taxon>
    </lineage>
</organism>
<proteinExistence type="predicted"/>
<reference evidence="1 2" key="1">
    <citation type="journal article" date="2017" name="BMC Genomics">
        <title>Chromosome level assembly and secondary metabolite potential of the parasitic fungus Cordyceps militaris.</title>
        <authorList>
            <person name="Kramer G.J."/>
            <person name="Nodwell J.R."/>
        </authorList>
    </citation>
    <scope>NUCLEOTIDE SEQUENCE [LARGE SCALE GENOMIC DNA]</scope>
    <source>
        <strain evidence="1 2">ATCC 34164</strain>
    </source>
</reference>